<proteinExistence type="predicted"/>
<dbReference type="Proteomes" id="UP001631969">
    <property type="component" value="Unassembled WGS sequence"/>
</dbReference>
<accession>A0ACC7NTM4</accession>
<evidence type="ECO:0000313" key="1">
    <source>
        <dbReference type="EMBL" id="MFM9327697.1"/>
    </source>
</evidence>
<dbReference type="EMBL" id="JBJURJ010000003">
    <property type="protein sequence ID" value="MFM9327697.1"/>
    <property type="molecule type" value="Genomic_DNA"/>
</dbReference>
<evidence type="ECO:0000313" key="2">
    <source>
        <dbReference type="Proteomes" id="UP001631969"/>
    </source>
</evidence>
<organism evidence="1 2">
    <name type="scientific">Paenibacillus mesotrionivorans</name>
    <dbReference type="NCBI Taxonomy" id="3160968"/>
    <lineage>
        <taxon>Bacteria</taxon>
        <taxon>Bacillati</taxon>
        <taxon>Bacillota</taxon>
        <taxon>Bacilli</taxon>
        <taxon>Bacillales</taxon>
        <taxon>Paenibacillaceae</taxon>
        <taxon>Paenibacillus</taxon>
    </lineage>
</organism>
<protein>
    <submittedName>
        <fullName evidence="1">Tyrosine-type recombinase/integrase</fullName>
    </submittedName>
</protein>
<name>A0ACC7NTM4_9BACL</name>
<comment type="caution">
    <text evidence="1">The sequence shown here is derived from an EMBL/GenBank/DDBJ whole genome shotgun (WGS) entry which is preliminary data.</text>
</comment>
<keyword evidence="2" id="KW-1185">Reference proteome</keyword>
<sequence>MVKMTSPEGELDDEQIIDLYLAVHGHSPQTARNYRRAFLLFRGFVTNKQLAQVNWKDIEAFKMGLAKGYCSYSGQPLAPASISALIAPLKSLYKWGSDPNIGLFPQNPATAVKIPSVPVTSTKRYLTQEEVLILLKHLKKGKERNYLIVLALVMLGLRVSELVSVRWGNFQPDPLNTSVWLTVEKGKGGKQRGVKVPGRLWSMLDKYKKNLQEKGMAADADYVFPISPRQVERIIQAAANQCFPSKKPTPHWLRHTNATLALLSGATLQQVQSTLGHSHINTTQRYLHTVEQIEKAAPDYVEDCLMVHEE</sequence>
<gene>
    <name evidence="1" type="ORF">ACI1P1_05200</name>
</gene>
<reference evidence="1" key="1">
    <citation type="submission" date="2024-12" db="EMBL/GenBank/DDBJ databases">
        <authorList>
            <person name="Wu N."/>
        </authorList>
    </citation>
    <scope>NUCLEOTIDE SEQUENCE</scope>
    <source>
        <strain evidence="1">P15</strain>
    </source>
</reference>